<sequence>MTLKAFGIVTGVAIALAVFGFIPGMGLPGAIVFAAFALVAELVYGKGIINRISDDAIWPIAIFMTWLWPISIPVGWLVGWGLLGRFPRTTKMLAMLAVMVLWGMGLTLYFVSVAPKQETL</sequence>
<feature type="transmembrane region" description="Helical" evidence="1">
    <location>
        <begin position="92"/>
        <end position="111"/>
    </location>
</feature>
<dbReference type="KEGG" id="theu:HPC62_15445"/>
<organism evidence="2 3">
    <name type="scientific">Thermoleptolyngbya sichuanensis A183</name>
    <dbReference type="NCBI Taxonomy" id="2737172"/>
    <lineage>
        <taxon>Bacteria</taxon>
        <taxon>Bacillati</taxon>
        <taxon>Cyanobacteriota</taxon>
        <taxon>Cyanophyceae</taxon>
        <taxon>Oculatellales</taxon>
        <taxon>Oculatellaceae</taxon>
        <taxon>Thermoleptolyngbya</taxon>
        <taxon>Thermoleptolyngbya sichuanensis</taxon>
    </lineage>
</organism>
<feature type="transmembrane region" description="Helical" evidence="1">
    <location>
        <begin position="30"/>
        <end position="49"/>
    </location>
</feature>
<reference evidence="2 3" key="1">
    <citation type="submission" date="2020-05" db="EMBL/GenBank/DDBJ databases">
        <title>Complete genome sequence of of a novel Thermoleptolyngbya strain isolated from hot springs of Ganzi, Sichuan China.</title>
        <authorList>
            <person name="Tang J."/>
            <person name="Daroch M."/>
            <person name="Li L."/>
            <person name="Waleron K."/>
            <person name="Waleron M."/>
            <person name="Waleron M."/>
        </authorList>
    </citation>
    <scope>NUCLEOTIDE SEQUENCE [LARGE SCALE GENOMIC DNA]</scope>
    <source>
        <strain evidence="2 3">PKUAC-SCTA183</strain>
    </source>
</reference>
<keyword evidence="3" id="KW-1185">Reference proteome</keyword>
<keyword evidence="1" id="KW-0812">Transmembrane</keyword>
<dbReference type="AlphaFoldDB" id="A0A6M8BGH2"/>
<dbReference type="EMBL" id="CP053661">
    <property type="protein sequence ID" value="QKD83406.1"/>
    <property type="molecule type" value="Genomic_DNA"/>
</dbReference>
<protein>
    <submittedName>
        <fullName evidence="2">Uncharacterized protein</fullName>
    </submittedName>
</protein>
<dbReference type="RefSeq" id="WP_172357100.1">
    <property type="nucleotide sequence ID" value="NZ_CP053661.1"/>
</dbReference>
<gene>
    <name evidence="2" type="ORF">HPC62_15445</name>
</gene>
<evidence type="ECO:0000313" key="3">
    <source>
        <dbReference type="Proteomes" id="UP000505210"/>
    </source>
</evidence>
<keyword evidence="1" id="KW-1133">Transmembrane helix</keyword>
<evidence type="ECO:0000256" key="1">
    <source>
        <dbReference type="SAM" id="Phobius"/>
    </source>
</evidence>
<evidence type="ECO:0000313" key="2">
    <source>
        <dbReference type="EMBL" id="QKD83406.1"/>
    </source>
</evidence>
<keyword evidence="1" id="KW-0472">Membrane</keyword>
<feature type="transmembrane region" description="Helical" evidence="1">
    <location>
        <begin position="56"/>
        <end position="80"/>
    </location>
</feature>
<accession>A0A6M8BGH2</accession>
<dbReference type="Proteomes" id="UP000505210">
    <property type="component" value="Chromosome"/>
</dbReference>
<proteinExistence type="predicted"/>
<name>A0A6M8BGH2_9CYAN</name>